<organism evidence="4 5">
    <name type="scientific">Clavelina lepadiformis</name>
    <name type="common">Light-bulb sea squirt</name>
    <name type="synonym">Ascidia lepadiformis</name>
    <dbReference type="NCBI Taxonomy" id="159417"/>
    <lineage>
        <taxon>Eukaryota</taxon>
        <taxon>Metazoa</taxon>
        <taxon>Chordata</taxon>
        <taxon>Tunicata</taxon>
        <taxon>Ascidiacea</taxon>
        <taxon>Aplousobranchia</taxon>
        <taxon>Clavelinidae</taxon>
        <taxon>Clavelina</taxon>
    </lineage>
</organism>
<keyword evidence="3" id="KW-0652">Protein synthesis inhibitor</keyword>
<keyword evidence="5" id="KW-1185">Reference proteome</keyword>
<name>A0ABP0G0X9_CLALP</name>
<dbReference type="EMBL" id="CAWYQH010000097">
    <property type="protein sequence ID" value="CAK8684543.1"/>
    <property type="molecule type" value="Genomic_DNA"/>
</dbReference>
<dbReference type="Pfam" id="PF05456">
    <property type="entry name" value="eIF_4EBP"/>
    <property type="match status" value="1"/>
</dbReference>
<comment type="caution">
    <text evidence="4">The sequence shown here is derived from an EMBL/GenBank/DDBJ whole genome shotgun (WGS) entry which is preliminary data.</text>
</comment>
<protein>
    <submittedName>
        <fullName evidence="4">Uncharacterized protein</fullName>
    </submittedName>
</protein>
<accession>A0ABP0G0X9</accession>
<proteinExistence type="inferred from homology"/>
<sequence>MSKSIPQGIPVRRVQLNHLSELPNDYGTTPGGTLYSTTPGGTRIIYDRSFLLKCRASPLSNTPPSNLPNIPGVTSPDKASTKAITKIVEENEVPNGKEHGVAFTGLPAFVLNEMNPGVDVYNKGPLQQYRQRSLVQQRSTFYEKASQQLCQVPIYPIPPVTSNPCGFVAPPFSPQMYGPPNMNSGDSEWLGEIKDPQLANRKSSPVSQLSLWRQGKVNQGMSRDNPPLFNGIPHLPPYNNLPMSSPNLSVFRGRGRGSSQRGLPGNLCKSMEQLFLSHQGYVPYAAYGQATQAAFIPAYGECSGREKNLQVDKNGNFVL</sequence>
<keyword evidence="2" id="KW-0810">Translation regulation</keyword>
<dbReference type="PANTHER" id="PTHR12669:SF12">
    <property type="entry name" value="EUKARYOTIC TRANSLATION INITIATION FACTOR 4E-BINDING PROTEIN"/>
    <property type="match status" value="1"/>
</dbReference>
<comment type="similarity">
    <text evidence="1">Belongs to the eIF4E-binding protein family.</text>
</comment>
<evidence type="ECO:0000313" key="4">
    <source>
        <dbReference type="EMBL" id="CAK8684543.1"/>
    </source>
</evidence>
<reference evidence="4 5" key="1">
    <citation type="submission" date="2024-02" db="EMBL/GenBank/DDBJ databases">
        <authorList>
            <person name="Daric V."/>
            <person name="Darras S."/>
        </authorList>
    </citation>
    <scope>NUCLEOTIDE SEQUENCE [LARGE SCALE GENOMIC DNA]</scope>
</reference>
<evidence type="ECO:0000256" key="1">
    <source>
        <dbReference type="ARBA" id="ARBA00005480"/>
    </source>
</evidence>
<evidence type="ECO:0000256" key="2">
    <source>
        <dbReference type="ARBA" id="ARBA00022845"/>
    </source>
</evidence>
<gene>
    <name evidence="4" type="ORF">CVLEPA_LOCUS15522</name>
</gene>
<evidence type="ECO:0000313" key="5">
    <source>
        <dbReference type="Proteomes" id="UP001642483"/>
    </source>
</evidence>
<dbReference type="PANTHER" id="PTHR12669">
    <property type="entry name" value="EUKARYOTIC TRANSLATION INITIATION FACTOR 4E-BINDING PROTEIN"/>
    <property type="match status" value="1"/>
</dbReference>
<evidence type="ECO:0000256" key="3">
    <source>
        <dbReference type="ARBA" id="ARBA00023193"/>
    </source>
</evidence>
<dbReference type="InterPro" id="IPR008606">
    <property type="entry name" value="EIF4EBP"/>
</dbReference>
<dbReference type="Proteomes" id="UP001642483">
    <property type="component" value="Unassembled WGS sequence"/>
</dbReference>